<dbReference type="GO" id="GO:0030027">
    <property type="term" value="C:lamellipodium"/>
    <property type="evidence" value="ECO:0007669"/>
    <property type="project" value="UniProtKB-SubCell"/>
</dbReference>
<dbReference type="STRING" id="8187.ENSLCAP00010002573"/>
<reference evidence="22" key="1">
    <citation type="submission" date="2015-09" db="EMBL/GenBank/DDBJ databases">
        <authorList>
            <person name="Sai Rama Sridatta P."/>
        </authorList>
    </citation>
    <scope>NUCLEOTIDE SEQUENCE [LARGE SCALE GENOMIC DNA]</scope>
</reference>
<evidence type="ECO:0000256" key="10">
    <source>
        <dbReference type="ARBA" id="ARBA00022782"/>
    </source>
</evidence>
<evidence type="ECO:0000256" key="3">
    <source>
        <dbReference type="ARBA" id="ARBA00004510"/>
    </source>
</evidence>
<name>A0A4W6BP03_LATCA</name>
<keyword evidence="8" id="KW-0519">Myristate</keyword>
<protein>
    <recommendedName>
        <fullName evidence="18">Calcineurin B homologous protein 3</fullName>
    </recommendedName>
    <alternativeName>
        <fullName evidence="19">Tescalcin</fullName>
    </alternativeName>
</protein>
<comment type="subcellular location">
    <subcellularLocation>
        <location evidence="3">Cell projection</location>
        <location evidence="3">Lamellipodium</location>
    </subcellularLocation>
    <subcellularLocation>
        <location evidence="4">Cell projection</location>
        <location evidence="4">Ruffle membrane</location>
    </subcellularLocation>
    <subcellularLocation>
        <location evidence="2">Cytoplasm</location>
    </subcellularLocation>
    <subcellularLocation>
        <location evidence="5">Membrane</location>
        <topology evidence="5">Lipid-anchor</topology>
    </subcellularLocation>
    <subcellularLocation>
        <location evidence="1">Nucleus</location>
    </subcellularLocation>
</comment>
<evidence type="ECO:0000256" key="15">
    <source>
        <dbReference type="ARBA" id="ARBA00023273"/>
    </source>
</evidence>
<dbReference type="PROSITE" id="PS50222">
    <property type="entry name" value="EF_HAND_2"/>
    <property type="match status" value="1"/>
</dbReference>
<dbReference type="GO" id="GO:0032587">
    <property type="term" value="C:ruffle membrane"/>
    <property type="evidence" value="ECO:0007669"/>
    <property type="project" value="UniProtKB-SubCell"/>
</dbReference>
<keyword evidence="13" id="KW-0472">Membrane</keyword>
<dbReference type="InterPro" id="IPR018247">
    <property type="entry name" value="EF_Hand_1_Ca_BS"/>
</dbReference>
<keyword evidence="15" id="KW-0966">Cell projection</keyword>
<keyword evidence="14" id="KW-0539">Nucleus</keyword>
<sequence length="243" mass="28310">MLLVIEHKFFPFKKKREQMCMAVNLETEILFMLLPINNVQQFLNLSKHVLYCSVCFMIMDFLLSHYSRENLENIPALANNPIRRQIIGAFFDKRNQHQNEVGSFEEIGFEQFLMVMSHFRPPTLKTTEEERETMRKEKLRFLFNMHDTDNDGTITLEEYRKAVEELLSKSGAIGQEAAKAIADAAMLEVASTNVPHMAPDDFYEGITFEHFEQILKGLEMESRMHIRFLDVDTTTMHCGRSTS</sequence>
<dbReference type="GO" id="GO:0004860">
    <property type="term" value="F:protein kinase inhibitor activity"/>
    <property type="evidence" value="ECO:0007669"/>
    <property type="project" value="UniProtKB-KW"/>
</dbReference>
<evidence type="ECO:0000256" key="13">
    <source>
        <dbReference type="ARBA" id="ARBA00023136"/>
    </source>
</evidence>
<evidence type="ECO:0000256" key="6">
    <source>
        <dbReference type="ARBA" id="ARBA00022475"/>
    </source>
</evidence>
<comment type="similarity">
    <text evidence="17">Belongs to the calcineurin regulatory subunit family. CHP subfamily.</text>
</comment>
<dbReference type="GO" id="GO:0005509">
    <property type="term" value="F:calcium ion binding"/>
    <property type="evidence" value="ECO:0007669"/>
    <property type="project" value="InterPro"/>
</dbReference>
<dbReference type="SMART" id="SM00054">
    <property type="entry name" value="EFh"/>
    <property type="match status" value="1"/>
</dbReference>
<dbReference type="Pfam" id="PF00036">
    <property type="entry name" value="EF-hand_1"/>
    <property type="match status" value="1"/>
</dbReference>
<dbReference type="InParanoid" id="A0A4W6BP03"/>
<gene>
    <name evidence="21" type="primary">TESC</name>
</gene>
<proteinExistence type="inferred from homology"/>
<dbReference type="InterPro" id="IPR052490">
    <property type="entry name" value="CHP3"/>
</dbReference>
<evidence type="ECO:0000256" key="9">
    <source>
        <dbReference type="ARBA" id="ARBA00022723"/>
    </source>
</evidence>
<dbReference type="InterPro" id="IPR002048">
    <property type="entry name" value="EF_hand_dom"/>
</dbReference>
<reference evidence="21" key="2">
    <citation type="submission" date="2025-08" db="UniProtKB">
        <authorList>
            <consortium name="Ensembl"/>
        </authorList>
    </citation>
    <scope>IDENTIFICATION</scope>
</reference>
<evidence type="ECO:0000256" key="11">
    <source>
        <dbReference type="ARBA" id="ARBA00022837"/>
    </source>
</evidence>
<reference evidence="21" key="3">
    <citation type="submission" date="2025-09" db="UniProtKB">
        <authorList>
            <consortium name="Ensembl"/>
        </authorList>
    </citation>
    <scope>IDENTIFICATION</scope>
</reference>
<dbReference type="InterPro" id="IPR011992">
    <property type="entry name" value="EF-hand-dom_pair"/>
</dbReference>
<evidence type="ECO:0000256" key="18">
    <source>
        <dbReference type="ARBA" id="ARBA00041032"/>
    </source>
</evidence>
<evidence type="ECO:0000256" key="4">
    <source>
        <dbReference type="ARBA" id="ARBA00004632"/>
    </source>
</evidence>
<dbReference type="PANTHER" id="PTHR46823">
    <property type="entry name" value="CALCINEURIN B HOMOLOGOUS PROTEIN 3"/>
    <property type="match status" value="1"/>
</dbReference>
<dbReference type="SUPFAM" id="SSF47473">
    <property type="entry name" value="EF-hand"/>
    <property type="match status" value="1"/>
</dbReference>
<evidence type="ECO:0000259" key="20">
    <source>
        <dbReference type="PROSITE" id="PS50222"/>
    </source>
</evidence>
<keyword evidence="10" id="KW-0221">Differentiation</keyword>
<evidence type="ECO:0000313" key="22">
    <source>
        <dbReference type="Proteomes" id="UP000314980"/>
    </source>
</evidence>
<dbReference type="GO" id="GO:0005737">
    <property type="term" value="C:cytoplasm"/>
    <property type="evidence" value="ECO:0007669"/>
    <property type="project" value="UniProtKB-SubCell"/>
</dbReference>
<keyword evidence="6" id="KW-1003">Cell membrane</keyword>
<dbReference type="GeneTree" id="ENSGT00940000155845"/>
<evidence type="ECO:0000256" key="1">
    <source>
        <dbReference type="ARBA" id="ARBA00004123"/>
    </source>
</evidence>
<evidence type="ECO:0000256" key="17">
    <source>
        <dbReference type="ARBA" id="ARBA00038164"/>
    </source>
</evidence>
<keyword evidence="9" id="KW-0479">Metal-binding</keyword>
<dbReference type="AlphaFoldDB" id="A0A4W6BP03"/>
<keyword evidence="22" id="KW-1185">Reference proteome</keyword>
<feature type="domain" description="EF-hand" evidence="20">
    <location>
        <begin position="134"/>
        <end position="169"/>
    </location>
</feature>
<dbReference type="PROSITE" id="PS00018">
    <property type="entry name" value="EF_HAND_1"/>
    <property type="match status" value="1"/>
</dbReference>
<evidence type="ECO:0000256" key="5">
    <source>
        <dbReference type="ARBA" id="ARBA00004635"/>
    </source>
</evidence>
<dbReference type="Ensembl" id="ENSLCAT00010002661.1">
    <property type="protein sequence ID" value="ENSLCAP00010002573.1"/>
    <property type="gene ID" value="ENSLCAG00010001428.1"/>
</dbReference>
<keyword evidence="7" id="KW-0963">Cytoplasm</keyword>
<evidence type="ECO:0000256" key="12">
    <source>
        <dbReference type="ARBA" id="ARBA00023013"/>
    </source>
</evidence>
<keyword evidence="12" id="KW-0649">Protein kinase inhibitor</keyword>
<dbReference type="GO" id="GO:0030154">
    <property type="term" value="P:cell differentiation"/>
    <property type="evidence" value="ECO:0007669"/>
    <property type="project" value="UniProtKB-KW"/>
</dbReference>
<keyword evidence="16" id="KW-0449">Lipoprotein</keyword>
<evidence type="ECO:0000256" key="8">
    <source>
        <dbReference type="ARBA" id="ARBA00022707"/>
    </source>
</evidence>
<evidence type="ECO:0000256" key="7">
    <source>
        <dbReference type="ARBA" id="ARBA00022490"/>
    </source>
</evidence>
<evidence type="ECO:0000313" key="21">
    <source>
        <dbReference type="Ensembl" id="ENSLCAP00010002573.1"/>
    </source>
</evidence>
<organism evidence="21 22">
    <name type="scientific">Lates calcarifer</name>
    <name type="common">Barramundi</name>
    <name type="synonym">Holocentrus calcarifer</name>
    <dbReference type="NCBI Taxonomy" id="8187"/>
    <lineage>
        <taxon>Eukaryota</taxon>
        <taxon>Metazoa</taxon>
        <taxon>Chordata</taxon>
        <taxon>Craniata</taxon>
        <taxon>Vertebrata</taxon>
        <taxon>Euteleostomi</taxon>
        <taxon>Actinopterygii</taxon>
        <taxon>Neopterygii</taxon>
        <taxon>Teleostei</taxon>
        <taxon>Neoteleostei</taxon>
        <taxon>Acanthomorphata</taxon>
        <taxon>Carangaria</taxon>
        <taxon>Carangaria incertae sedis</taxon>
        <taxon>Centropomidae</taxon>
        <taxon>Lates</taxon>
    </lineage>
</organism>
<evidence type="ECO:0000256" key="14">
    <source>
        <dbReference type="ARBA" id="ARBA00023242"/>
    </source>
</evidence>
<keyword evidence="11" id="KW-0106">Calcium</keyword>
<evidence type="ECO:0000256" key="2">
    <source>
        <dbReference type="ARBA" id="ARBA00004496"/>
    </source>
</evidence>
<evidence type="ECO:0000256" key="16">
    <source>
        <dbReference type="ARBA" id="ARBA00023288"/>
    </source>
</evidence>
<dbReference type="Gene3D" id="1.10.238.10">
    <property type="entry name" value="EF-hand"/>
    <property type="match status" value="1"/>
</dbReference>
<dbReference type="GO" id="GO:0005634">
    <property type="term" value="C:nucleus"/>
    <property type="evidence" value="ECO:0007669"/>
    <property type="project" value="UniProtKB-SubCell"/>
</dbReference>
<dbReference type="Proteomes" id="UP000314980">
    <property type="component" value="Unassembled WGS sequence"/>
</dbReference>
<accession>A0A4W6BP03</accession>
<evidence type="ECO:0000256" key="19">
    <source>
        <dbReference type="ARBA" id="ARBA00042981"/>
    </source>
</evidence>